<dbReference type="RefSeq" id="WP_214719497.1">
    <property type="nucleotide sequence ID" value="NZ_CP183077.1"/>
</dbReference>
<evidence type="ECO:0000256" key="8">
    <source>
        <dbReference type="ARBA" id="ARBA00023136"/>
    </source>
</evidence>
<name>A0ABT7MLM3_9BACL</name>
<evidence type="ECO:0000256" key="9">
    <source>
        <dbReference type="ARBA" id="ARBA00032370"/>
    </source>
</evidence>
<evidence type="ECO:0000313" key="18">
    <source>
        <dbReference type="EMBL" id="MDL5375756.1"/>
    </source>
</evidence>
<keyword evidence="6" id="KW-0573">Peptidoglycan synthesis</keyword>
<sequence length="411" mass="45653">MKTRFRYFDFSLFIAVLMLVGISSIMIYSASVWNRGDYANSGLFYRQLVYAGIGIVVYFIATMFRYENFRKPNILYGLYFISVVLLFITWAMPPLNGARAWLIIGSFTIQPVEIAKFVLILLLANYYHQLWNGELKGLPGRLGRAAVTKKGIRAQFGAFFMIPVIYFFFPYAIAINGQPDMGGLFVLGAIMFLMWLAVGAPLRIIVPAVLAGVGLVYLMFTTIFSENQRSRIEVVFNPFMDPEGYGHQLLMSIISIVHGGLTGVGLGNSYQKYGYLPEPETDYIMSIIAEELGFIGVVVVLALLFFIAFRAVNIANHSDSHFAMFVSFGIAAQIMVQTGINIGAMSGWFPGTGVTLPLVSYGGTSLIMTMGILGVLSSISMRNRHREATKRAEIREKSAENVQSSSLHVVR</sequence>
<dbReference type="Proteomes" id="UP001230807">
    <property type="component" value="Unassembled WGS sequence"/>
</dbReference>
<feature type="transmembrane region" description="Helical" evidence="17">
    <location>
        <begin position="287"/>
        <end position="309"/>
    </location>
</feature>
<evidence type="ECO:0000256" key="1">
    <source>
        <dbReference type="ARBA" id="ARBA00004141"/>
    </source>
</evidence>
<feature type="transmembrane region" description="Helical" evidence="17">
    <location>
        <begin position="12"/>
        <end position="31"/>
    </location>
</feature>
<evidence type="ECO:0000256" key="7">
    <source>
        <dbReference type="ARBA" id="ARBA00022989"/>
    </source>
</evidence>
<feature type="transmembrane region" description="Helical" evidence="17">
    <location>
        <begin position="360"/>
        <end position="381"/>
    </location>
</feature>
<feature type="transmembrane region" description="Helical" evidence="17">
    <location>
        <begin position="245"/>
        <end position="267"/>
    </location>
</feature>
<keyword evidence="4 17" id="KW-0812">Transmembrane</keyword>
<evidence type="ECO:0000256" key="14">
    <source>
        <dbReference type="ARBA" id="ARBA00044770"/>
    </source>
</evidence>
<evidence type="ECO:0000256" key="11">
    <source>
        <dbReference type="ARBA" id="ARBA00038053"/>
    </source>
</evidence>
<evidence type="ECO:0000256" key="12">
    <source>
        <dbReference type="ARBA" id="ARBA00041185"/>
    </source>
</evidence>
<protein>
    <recommendedName>
        <fullName evidence="12">Probable peptidoglycan glycosyltransferase FtsW</fullName>
        <ecNumber evidence="14">2.4.99.28</ecNumber>
    </recommendedName>
    <alternativeName>
        <fullName evidence="13">Cell division protein FtsW</fullName>
    </alternativeName>
    <alternativeName>
        <fullName evidence="10">Cell wall polymerase</fullName>
    </alternativeName>
    <alternativeName>
        <fullName evidence="9">Peptidoglycan polymerase</fullName>
    </alternativeName>
</protein>
<evidence type="ECO:0000256" key="5">
    <source>
        <dbReference type="ARBA" id="ARBA00022960"/>
    </source>
</evidence>
<comment type="catalytic activity">
    <reaction evidence="15">
        <text>[GlcNAc-(1-&gt;4)-Mur2Ac(oyl-L-Ala-gamma-D-Glu-L-Lys-D-Ala-D-Ala)](n)-di-trans,octa-cis-undecaprenyl diphosphate + beta-D-GlcNAc-(1-&gt;4)-Mur2Ac(oyl-L-Ala-gamma-D-Glu-L-Lys-D-Ala-D-Ala)-di-trans,octa-cis-undecaprenyl diphosphate = [GlcNAc-(1-&gt;4)-Mur2Ac(oyl-L-Ala-gamma-D-Glu-L-Lys-D-Ala-D-Ala)](n+1)-di-trans,octa-cis-undecaprenyl diphosphate + di-trans,octa-cis-undecaprenyl diphosphate + H(+)</text>
        <dbReference type="Rhea" id="RHEA:23708"/>
        <dbReference type="Rhea" id="RHEA-COMP:9602"/>
        <dbReference type="Rhea" id="RHEA-COMP:9603"/>
        <dbReference type="ChEBI" id="CHEBI:15378"/>
        <dbReference type="ChEBI" id="CHEBI:58405"/>
        <dbReference type="ChEBI" id="CHEBI:60033"/>
        <dbReference type="ChEBI" id="CHEBI:78435"/>
        <dbReference type="EC" id="2.4.99.28"/>
    </reaction>
</comment>
<evidence type="ECO:0000256" key="15">
    <source>
        <dbReference type="ARBA" id="ARBA00049902"/>
    </source>
</evidence>
<proteinExistence type="inferred from homology"/>
<gene>
    <name evidence="18" type="ORF">QR695_01910</name>
</gene>
<evidence type="ECO:0000256" key="2">
    <source>
        <dbReference type="ARBA" id="ARBA00022676"/>
    </source>
</evidence>
<keyword evidence="5" id="KW-0133">Cell shape</keyword>
<organism evidence="18 19">
    <name type="scientific">Exiguobacterium mexicanum</name>
    <dbReference type="NCBI Taxonomy" id="340146"/>
    <lineage>
        <taxon>Bacteria</taxon>
        <taxon>Bacillati</taxon>
        <taxon>Bacillota</taxon>
        <taxon>Bacilli</taxon>
        <taxon>Bacillales</taxon>
        <taxon>Bacillales Family XII. Incertae Sedis</taxon>
        <taxon>Exiguobacterium</taxon>
    </lineage>
</organism>
<dbReference type="InterPro" id="IPR001182">
    <property type="entry name" value="FtsW/RodA"/>
</dbReference>
<accession>A0ABT7MLM3</accession>
<keyword evidence="8 17" id="KW-0472">Membrane</keyword>
<dbReference type="EMBL" id="JASWER010000001">
    <property type="protein sequence ID" value="MDL5375756.1"/>
    <property type="molecule type" value="Genomic_DNA"/>
</dbReference>
<comment type="function">
    <text evidence="16">Peptidoglycan polymerase that is essential for cell division.</text>
</comment>
<comment type="subcellular location">
    <subcellularLocation>
        <location evidence="1">Membrane</location>
        <topology evidence="1">Multi-pass membrane protein</topology>
    </subcellularLocation>
</comment>
<feature type="transmembrane region" description="Helical" evidence="17">
    <location>
        <begin position="321"/>
        <end position="340"/>
    </location>
</feature>
<evidence type="ECO:0000256" key="16">
    <source>
        <dbReference type="ARBA" id="ARBA00049966"/>
    </source>
</evidence>
<evidence type="ECO:0000313" key="19">
    <source>
        <dbReference type="Proteomes" id="UP001230807"/>
    </source>
</evidence>
<evidence type="ECO:0000256" key="13">
    <source>
        <dbReference type="ARBA" id="ARBA00041418"/>
    </source>
</evidence>
<evidence type="ECO:0000256" key="10">
    <source>
        <dbReference type="ARBA" id="ARBA00033270"/>
    </source>
</evidence>
<feature type="transmembrane region" description="Helical" evidence="17">
    <location>
        <begin position="43"/>
        <end position="61"/>
    </location>
</feature>
<feature type="transmembrane region" description="Helical" evidence="17">
    <location>
        <begin position="73"/>
        <end position="92"/>
    </location>
</feature>
<evidence type="ECO:0000256" key="3">
    <source>
        <dbReference type="ARBA" id="ARBA00022679"/>
    </source>
</evidence>
<feature type="transmembrane region" description="Helical" evidence="17">
    <location>
        <begin position="204"/>
        <end position="224"/>
    </location>
</feature>
<dbReference type="PANTHER" id="PTHR30474:SF2">
    <property type="entry name" value="PEPTIDOGLYCAN GLYCOSYLTRANSFERASE FTSW-RELATED"/>
    <property type="match status" value="1"/>
</dbReference>
<keyword evidence="19" id="KW-1185">Reference proteome</keyword>
<evidence type="ECO:0000256" key="17">
    <source>
        <dbReference type="SAM" id="Phobius"/>
    </source>
</evidence>
<dbReference type="Pfam" id="PF01098">
    <property type="entry name" value="FTSW_RODA_SPOVE"/>
    <property type="match status" value="1"/>
</dbReference>
<comment type="similarity">
    <text evidence="11">Belongs to the SEDS family. FtsW subfamily.</text>
</comment>
<comment type="caution">
    <text evidence="18">The sequence shown here is derived from an EMBL/GenBank/DDBJ whole genome shotgun (WGS) entry which is preliminary data.</text>
</comment>
<evidence type="ECO:0000256" key="6">
    <source>
        <dbReference type="ARBA" id="ARBA00022984"/>
    </source>
</evidence>
<dbReference type="PANTHER" id="PTHR30474">
    <property type="entry name" value="CELL CYCLE PROTEIN"/>
    <property type="match status" value="1"/>
</dbReference>
<feature type="transmembrane region" description="Helical" evidence="17">
    <location>
        <begin position="156"/>
        <end position="174"/>
    </location>
</feature>
<reference evidence="18 19" key="1">
    <citation type="submission" date="2023-06" db="EMBL/GenBank/DDBJ databases">
        <title>Influencing factors and mechanism of Cr(VI) reduction by facultative anaerobic Exiguobacterium sp. PY14.</title>
        <authorList>
            <person name="Zou L."/>
        </authorList>
    </citation>
    <scope>NUCLEOTIDE SEQUENCE [LARGE SCALE GENOMIC DNA]</scope>
    <source>
        <strain evidence="18 19">PY14</strain>
    </source>
</reference>
<keyword evidence="3" id="KW-0808">Transferase</keyword>
<dbReference type="EC" id="2.4.99.28" evidence="14"/>
<keyword evidence="2" id="KW-0328">Glycosyltransferase</keyword>
<keyword evidence="7 17" id="KW-1133">Transmembrane helix</keyword>
<evidence type="ECO:0000256" key="4">
    <source>
        <dbReference type="ARBA" id="ARBA00022692"/>
    </source>
</evidence>